<dbReference type="OrthoDB" id="7006010at2"/>
<reference evidence="2 3" key="1">
    <citation type="submission" date="2014-01" db="EMBL/GenBank/DDBJ databases">
        <title>Roseivivax halodurans JCM 10272 Genome Sequencing.</title>
        <authorList>
            <person name="Lai Q."/>
            <person name="Li G."/>
            <person name="Shao Z."/>
        </authorList>
    </citation>
    <scope>NUCLEOTIDE SEQUENCE [LARGE SCALE GENOMIC DNA]</scope>
    <source>
        <strain evidence="2 3">JCM 10272</strain>
    </source>
</reference>
<keyword evidence="1" id="KW-0472">Membrane</keyword>
<keyword evidence="3" id="KW-1185">Reference proteome</keyword>
<evidence type="ECO:0000313" key="2">
    <source>
        <dbReference type="EMBL" id="ETX13209.1"/>
    </source>
</evidence>
<dbReference type="AlphaFoldDB" id="X7EAU3"/>
<organism evidence="2 3">
    <name type="scientific">Roseivivax halodurans JCM 10272</name>
    <dbReference type="NCBI Taxonomy" id="1449350"/>
    <lineage>
        <taxon>Bacteria</taxon>
        <taxon>Pseudomonadati</taxon>
        <taxon>Pseudomonadota</taxon>
        <taxon>Alphaproteobacteria</taxon>
        <taxon>Rhodobacterales</taxon>
        <taxon>Roseobacteraceae</taxon>
        <taxon>Roseivivax</taxon>
    </lineage>
</organism>
<dbReference type="eggNOG" id="COG5662">
    <property type="taxonomic scope" value="Bacteria"/>
</dbReference>
<dbReference type="EMBL" id="JALZ01000033">
    <property type="protein sequence ID" value="ETX13209.1"/>
    <property type="molecule type" value="Genomic_DNA"/>
</dbReference>
<keyword evidence="1" id="KW-0812">Transmembrane</keyword>
<sequence>MTAAWSDEQLTAFLDGALSADKARALERALDAHPALVARLDALTIDMDVLKDAFDGLLVAAPRAASAADSTPAADTKTARKPANDPRAPVWLGMALAASLAVGVVFGSALSGGEREEDWRDLAAAYHLLYAPETLAVVDDNAERIGREIARAAVGIDRDLSLGTLAAPDGLKLKRAQILAFEGRPLAQVAYLTADGQPVALCIMSGEDGSDEAISGLRMRDMAAATWTKGGYGYLLVGGDDASLLEDAAHELSRLL</sequence>
<dbReference type="Proteomes" id="UP000022447">
    <property type="component" value="Unassembled WGS sequence"/>
</dbReference>
<comment type="caution">
    <text evidence="2">The sequence shown here is derived from an EMBL/GenBank/DDBJ whole genome shotgun (WGS) entry which is preliminary data.</text>
</comment>
<feature type="transmembrane region" description="Helical" evidence="1">
    <location>
        <begin position="90"/>
        <end position="110"/>
    </location>
</feature>
<evidence type="ECO:0000256" key="1">
    <source>
        <dbReference type="SAM" id="Phobius"/>
    </source>
</evidence>
<dbReference type="RefSeq" id="WP_037265671.1">
    <property type="nucleotide sequence ID" value="NZ_JALZ01000033.1"/>
</dbReference>
<accession>X7EAU3</accession>
<keyword evidence="1" id="KW-1133">Transmembrane helix</keyword>
<protein>
    <recommendedName>
        <fullName evidence="4">Anti-sigma factor</fullName>
    </recommendedName>
</protein>
<name>X7EAU3_9RHOB</name>
<gene>
    <name evidence="2" type="ORF">OCH239_12870</name>
</gene>
<evidence type="ECO:0008006" key="4">
    <source>
        <dbReference type="Google" id="ProtNLM"/>
    </source>
</evidence>
<dbReference type="STRING" id="1449350.OCH239_12870"/>
<evidence type="ECO:0000313" key="3">
    <source>
        <dbReference type="Proteomes" id="UP000022447"/>
    </source>
</evidence>
<proteinExistence type="predicted"/>